<keyword evidence="8 14" id="KW-1133">Transmembrane helix</keyword>
<evidence type="ECO:0000256" key="3">
    <source>
        <dbReference type="ARBA" id="ARBA00012374"/>
    </source>
</evidence>
<feature type="transmembrane region" description="Helical" evidence="14">
    <location>
        <begin position="213"/>
        <end position="235"/>
    </location>
</feature>
<dbReference type="GO" id="GO:0046677">
    <property type="term" value="P:response to antibiotic"/>
    <property type="evidence" value="ECO:0007669"/>
    <property type="project" value="UniProtKB-UniRule"/>
</dbReference>
<dbReference type="GO" id="GO:0008360">
    <property type="term" value="P:regulation of cell shape"/>
    <property type="evidence" value="ECO:0007669"/>
    <property type="project" value="UniProtKB-KW"/>
</dbReference>
<name>A0AA41UHU0_9BACT</name>
<evidence type="ECO:0000313" key="16">
    <source>
        <dbReference type="Proteomes" id="UP001165427"/>
    </source>
</evidence>
<evidence type="ECO:0000256" key="11">
    <source>
        <dbReference type="ARBA" id="ARBA00032707"/>
    </source>
</evidence>
<protein>
    <recommendedName>
        <fullName evidence="4 14">Undecaprenyl-diphosphatase</fullName>
        <ecNumber evidence="3 14">3.6.1.27</ecNumber>
    </recommendedName>
    <alternativeName>
        <fullName evidence="12 14">Bacitracin resistance protein</fullName>
    </alternativeName>
    <alternativeName>
        <fullName evidence="11 14">Undecaprenyl pyrophosphate phosphatase</fullName>
    </alternativeName>
</protein>
<feature type="transmembrane region" description="Helical" evidence="14">
    <location>
        <begin position="242"/>
        <end position="263"/>
    </location>
</feature>
<keyword evidence="14" id="KW-0573">Peptidoglycan synthesis</keyword>
<comment type="similarity">
    <text evidence="2 14">Belongs to the UppP family.</text>
</comment>
<evidence type="ECO:0000256" key="13">
    <source>
        <dbReference type="ARBA" id="ARBA00047594"/>
    </source>
</evidence>
<organism evidence="15 16">
    <name type="scientific">Desulfatitalea alkaliphila</name>
    <dbReference type="NCBI Taxonomy" id="2929485"/>
    <lineage>
        <taxon>Bacteria</taxon>
        <taxon>Pseudomonadati</taxon>
        <taxon>Thermodesulfobacteriota</taxon>
        <taxon>Desulfobacteria</taxon>
        <taxon>Desulfobacterales</taxon>
        <taxon>Desulfosarcinaceae</taxon>
        <taxon>Desulfatitalea</taxon>
    </lineage>
</organism>
<dbReference type="EMBL" id="JALJRB010000001">
    <property type="protein sequence ID" value="MCJ8498972.1"/>
    <property type="molecule type" value="Genomic_DNA"/>
</dbReference>
<evidence type="ECO:0000256" key="9">
    <source>
        <dbReference type="ARBA" id="ARBA00023136"/>
    </source>
</evidence>
<comment type="function">
    <text evidence="14">Catalyzes the dephosphorylation of undecaprenyl diphosphate (UPP). Confers resistance to bacitracin.</text>
</comment>
<reference evidence="15" key="1">
    <citation type="submission" date="2022-04" db="EMBL/GenBank/DDBJ databases">
        <title>Desulfatitalea alkaliphila sp. nov., a novel anaerobic sulfate-reducing bacterium isolated from terrestrial mud volcano, Taman Peninsula, Russia.</title>
        <authorList>
            <person name="Khomyakova M.A."/>
            <person name="Merkel A.Y."/>
            <person name="Slobodkin A.I."/>
        </authorList>
    </citation>
    <scope>NUCLEOTIDE SEQUENCE</scope>
    <source>
        <strain evidence="15">M08but</strain>
    </source>
</reference>
<keyword evidence="14" id="KW-0961">Cell wall biogenesis/degradation</keyword>
<dbReference type="GO" id="GO:0050380">
    <property type="term" value="F:undecaprenyl-diphosphatase activity"/>
    <property type="evidence" value="ECO:0007669"/>
    <property type="project" value="UniProtKB-UniRule"/>
</dbReference>
<dbReference type="RefSeq" id="WP_246901971.1">
    <property type="nucleotide sequence ID" value="NZ_JALJRB010000001.1"/>
</dbReference>
<keyword evidence="9 14" id="KW-0472">Membrane</keyword>
<keyword evidence="5 14" id="KW-1003">Cell membrane</keyword>
<dbReference type="InterPro" id="IPR003824">
    <property type="entry name" value="UppP"/>
</dbReference>
<dbReference type="GO" id="GO:0005886">
    <property type="term" value="C:plasma membrane"/>
    <property type="evidence" value="ECO:0007669"/>
    <property type="project" value="UniProtKB-SubCell"/>
</dbReference>
<feature type="transmembrane region" description="Helical" evidence="14">
    <location>
        <begin position="78"/>
        <end position="96"/>
    </location>
</feature>
<dbReference type="Pfam" id="PF02673">
    <property type="entry name" value="BacA"/>
    <property type="match status" value="1"/>
</dbReference>
<proteinExistence type="inferred from homology"/>
<gene>
    <name evidence="14" type="primary">uppP</name>
    <name evidence="15" type="ORF">MRX98_00185</name>
</gene>
<keyword evidence="6 14" id="KW-0812">Transmembrane</keyword>
<dbReference type="PANTHER" id="PTHR30622">
    <property type="entry name" value="UNDECAPRENYL-DIPHOSPHATASE"/>
    <property type="match status" value="1"/>
</dbReference>
<dbReference type="Proteomes" id="UP001165427">
    <property type="component" value="Unassembled WGS sequence"/>
</dbReference>
<keyword evidence="7 14" id="KW-0378">Hydrolase</keyword>
<dbReference type="EC" id="3.6.1.27" evidence="3 14"/>
<evidence type="ECO:0000256" key="2">
    <source>
        <dbReference type="ARBA" id="ARBA00010621"/>
    </source>
</evidence>
<evidence type="ECO:0000256" key="12">
    <source>
        <dbReference type="ARBA" id="ARBA00032932"/>
    </source>
</evidence>
<keyword evidence="14" id="KW-0133">Cell shape</keyword>
<evidence type="ECO:0000256" key="8">
    <source>
        <dbReference type="ARBA" id="ARBA00022989"/>
    </source>
</evidence>
<accession>A0AA41UHU0</accession>
<comment type="miscellaneous">
    <text evidence="14">Bacitracin is thought to be involved in the inhibition of peptidoglycan synthesis by sequestering undecaprenyl diphosphate, thereby reducing the pool of lipid carrier available.</text>
</comment>
<keyword evidence="10 14" id="KW-0046">Antibiotic resistance</keyword>
<evidence type="ECO:0000256" key="5">
    <source>
        <dbReference type="ARBA" id="ARBA00022475"/>
    </source>
</evidence>
<evidence type="ECO:0000256" key="1">
    <source>
        <dbReference type="ARBA" id="ARBA00004651"/>
    </source>
</evidence>
<evidence type="ECO:0000256" key="6">
    <source>
        <dbReference type="ARBA" id="ARBA00022692"/>
    </source>
</evidence>
<comment type="catalytic activity">
    <reaction evidence="13 14">
        <text>di-trans,octa-cis-undecaprenyl diphosphate + H2O = di-trans,octa-cis-undecaprenyl phosphate + phosphate + H(+)</text>
        <dbReference type="Rhea" id="RHEA:28094"/>
        <dbReference type="ChEBI" id="CHEBI:15377"/>
        <dbReference type="ChEBI" id="CHEBI:15378"/>
        <dbReference type="ChEBI" id="CHEBI:43474"/>
        <dbReference type="ChEBI" id="CHEBI:58405"/>
        <dbReference type="ChEBI" id="CHEBI:60392"/>
        <dbReference type="EC" id="3.6.1.27"/>
    </reaction>
</comment>
<sequence length="264" mass="28674">METWIAVIILGIIEGITEFLPVSSTGHLLIAGHWLSPRSDLFNIVIQSGAVLAVLPLFPERLRQFFFEWRRRSTQVYLLKIAVAFGITGIGGLFLHSRGFELPETLGPVAWALLIGGIAFILVEKRLQGRPVHTDITWMVVLAVAVGQLIAAVFPGASRSGSTILLMLLLGVSRPAATEFSFLVGIPTMLAAGGLKIYSALVHPPIDALPEDWGMVLLGFVVSAGVSFIAVGWLLRFIQTHTFIVFGWYRIAVAGVLGALFLFQ</sequence>
<dbReference type="HAMAP" id="MF_01006">
    <property type="entry name" value="Undec_diphosphatase"/>
    <property type="match status" value="1"/>
</dbReference>
<comment type="caution">
    <text evidence="15">The sequence shown here is derived from an EMBL/GenBank/DDBJ whole genome shotgun (WGS) entry which is preliminary data.</text>
</comment>
<comment type="subcellular location">
    <subcellularLocation>
        <location evidence="1 14">Cell membrane</location>
        <topology evidence="1 14">Multi-pass membrane protein</topology>
    </subcellularLocation>
</comment>
<dbReference type="GO" id="GO:0071555">
    <property type="term" value="P:cell wall organization"/>
    <property type="evidence" value="ECO:0007669"/>
    <property type="project" value="UniProtKB-KW"/>
</dbReference>
<dbReference type="PANTHER" id="PTHR30622:SF3">
    <property type="entry name" value="UNDECAPRENYL-DIPHOSPHATASE"/>
    <property type="match status" value="1"/>
</dbReference>
<evidence type="ECO:0000256" key="7">
    <source>
        <dbReference type="ARBA" id="ARBA00022801"/>
    </source>
</evidence>
<evidence type="ECO:0000256" key="14">
    <source>
        <dbReference type="HAMAP-Rule" id="MF_01006"/>
    </source>
</evidence>
<feature type="transmembrane region" description="Helical" evidence="14">
    <location>
        <begin position="108"/>
        <end position="124"/>
    </location>
</feature>
<feature type="transmembrane region" description="Helical" evidence="14">
    <location>
        <begin position="41"/>
        <end position="58"/>
    </location>
</feature>
<feature type="transmembrane region" description="Helical" evidence="14">
    <location>
        <begin position="136"/>
        <end position="154"/>
    </location>
</feature>
<evidence type="ECO:0000256" key="10">
    <source>
        <dbReference type="ARBA" id="ARBA00023251"/>
    </source>
</evidence>
<evidence type="ECO:0000313" key="15">
    <source>
        <dbReference type="EMBL" id="MCJ8498972.1"/>
    </source>
</evidence>
<keyword evidence="16" id="KW-1185">Reference proteome</keyword>
<evidence type="ECO:0000256" key="4">
    <source>
        <dbReference type="ARBA" id="ARBA00021581"/>
    </source>
</evidence>
<feature type="transmembrane region" description="Helical" evidence="14">
    <location>
        <begin position="182"/>
        <end position="201"/>
    </location>
</feature>
<dbReference type="GO" id="GO:0009252">
    <property type="term" value="P:peptidoglycan biosynthetic process"/>
    <property type="evidence" value="ECO:0007669"/>
    <property type="project" value="UniProtKB-KW"/>
</dbReference>
<dbReference type="AlphaFoldDB" id="A0AA41UHU0"/>